<gene>
    <name evidence="23" type="ORF">Glove_202g82</name>
</gene>
<feature type="binding site" evidence="19">
    <location>
        <position position="939"/>
    </location>
    <ligand>
        <name>substrate</name>
    </ligand>
</feature>
<reference evidence="23 24" key="1">
    <citation type="submission" date="2018-08" db="EMBL/GenBank/DDBJ databases">
        <title>Genome and evolution of the arbuscular mycorrhizal fungus Diversispora epigaea (formerly Glomus versiforme) and its bacterial endosymbionts.</title>
        <authorList>
            <person name="Sun X."/>
            <person name="Fei Z."/>
            <person name="Harrison M."/>
        </authorList>
    </citation>
    <scope>NUCLEOTIDE SEQUENCE [LARGE SCALE GENOMIC DNA]</scope>
    <source>
        <strain evidence="23 24">IT104</strain>
    </source>
</reference>
<feature type="binding site" evidence="19">
    <location>
        <position position="905"/>
    </location>
    <ligand>
        <name>substrate</name>
    </ligand>
</feature>
<dbReference type="Gene3D" id="3.10.20.30">
    <property type="match status" value="1"/>
</dbReference>
<feature type="binding site" evidence="19">
    <location>
        <position position="435"/>
    </location>
    <ligand>
        <name>FAD</name>
        <dbReference type="ChEBI" id="CHEBI:57692"/>
    </ligand>
</feature>
<feature type="binding site" evidence="19">
    <location>
        <position position="1035"/>
    </location>
    <ligand>
        <name>substrate</name>
    </ligand>
</feature>
<comment type="catalytic activity">
    <reaction evidence="17">
        <text>hypoxanthine + NAD(+) + H2O = xanthine + NADH + H(+)</text>
        <dbReference type="Rhea" id="RHEA:24670"/>
        <dbReference type="ChEBI" id="CHEBI:15377"/>
        <dbReference type="ChEBI" id="CHEBI:15378"/>
        <dbReference type="ChEBI" id="CHEBI:17368"/>
        <dbReference type="ChEBI" id="CHEBI:17712"/>
        <dbReference type="ChEBI" id="CHEBI:57540"/>
        <dbReference type="ChEBI" id="CHEBI:57945"/>
        <dbReference type="EC" id="1.17.1.4"/>
    </reaction>
</comment>
<dbReference type="SMART" id="SM01092">
    <property type="entry name" value="CO_deh_flav_C"/>
    <property type="match status" value="1"/>
</dbReference>
<dbReference type="GO" id="GO:0005777">
    <property type="term" value="C:peroxisome"/>
    <property type="evidence" value="ECO:0007669"/>
    <property type="project" value="UniProtKB-SubCell"/>
</dbReference>
<dbReference type="InterPro" id="IPR005107">
    <property type="entry name" value="CO_DH_flav_C"/>
</dbReference>
<dbReference type="InterPro" id="IPR016167">
    <property type="entry name" value="FAD-bd_PCMH_sub1"/>
</dbReference>
<evidence type="ECO:0000256" key="6">
    <source>
        <dbReference type="ARBA" id="ARBA00022630"/>
    </source>
</evidence>
<comment type="similarity">
    <text evidence="3">Belongs to the xanthine dehydrogenase family.</text>
</comment>
<feature type="binding site" evidence="20">
    <location>
        <position position="84"/>
    </location>
    <ligand>
        <name>[2Fe-2S] cluster</name>
        <dbReference type="ChEBI" id="CHEBI:190135"/>
        <label>1</label>
    </ligand>
</feature>
<dbReference type="Pfam" id="PF20256">
    <property type="entry name" value="MoCoBD_2"/>
    <property type="match status" value="1"/>
</dbReference>
<feature type="binding site" evidence="20">
    <location>
        <position position="158"/>
    </location>
    <ligand>
        <name>[2Fe-2S] cluster</name>
        <dbReference type="ChEBI" id="CHEBI:190135"/>
        <label>2</label>
    </ligand>
</feature>
<dbReference type="SUPFAM" id="SSF56176">
    <property type="entry name" value="FAD-binding/transporter-associated domain-like"/>
    <property type="match status" value="1"/>
</dbReference>
<dbReference type="FunFam" id="3.30.43.10:FF:000001">
    <property type="entry name" value="Xanthine dehydrogenase/oxidase"/>
    <property type="match status" value="1"/>
</dbReference>
<dbReference type="PROSITE" id="PS00197">
    <property type="entry name" value="2FE2S_FER_1"/>
    <property type="match status" value="1"/>
</dbReference>
<dbReference type="Pfam" id="PF00941">
    <property type="entry name" value="FAD_binding_5"/>
    <property type="match status" value="1"/>
</dbReference>
<evidence type="ECO:0000256" key="16">
    <source>
        <dbReference type="ARBA" id="ARBA00049017"/>
    </source>
</evidence>
<keyword evidence="10" id="KW-0560">Oxidoreductase</keyword>
<dbReference type="InterPro" id="IPR036318">
    <property type="entry name" value="FAD-bd_PCMH-like_sf"/>
</dbReference>
<dbReference type="Gene3D" id="3.30.365.10">
    <property type="entry name" value="Aldehyde oxidase/xanthine dehydrogenase, molybdopterin binding domain"/>
    <property type="match status" value="4"/>
</dbReference>
<dbReference type="Gene3D" id="3.90.1170.50">
    <property type="entry name" value="Aldehyde oxidase/xanthine dehydrogenase, a/b hammerhead"/>
    <property type="match status" value="1"/>
</dbReference>
<comment type="catalytic activity">
    <reaction evidence="16">
        <text>xanthine + NAD(+) + H2O = urate + NADH + H(+)</text>
        <dbReference type="Rhea" id="RHEA:16669"/>
        <dbReference type="ChEBI" id="CHEBI:15377"/>
        <dbReference type="ChEBI" id="CHEBI:15378"/>
        <dbReference type="ChEBI" id="CHEBI:17712"/>
        <dbReference type="ChEBI" id="CHEBI:17775"/>
        <dbReference type="ChEBI" id="CHEBI:57540"/>
        <dbReference type="ChEBI" id="CHEBI:57945"/>
        <dbReference type="EC" id="1.17.1.4"/>
    </reaction>
</comment>
<evidence type="ECO:0000256" key="14">
    <source>
        <dbReference type="ARBA" id="ARBA00023140"/>
    </source>
</evidence>
<feature type="binding site" evidence="20">
    <location>
        <position position="1104"/>
    </location>
    <ligand>
        <name>Mo-molybdopterin</name>
        <dbReference type="ChEBI" id="CHEBI:71302"/>
    </ligand>
    <ligandPart>
        <name>Mo</name>
        <dbReference type="ChEBI" id="CHEBI:28685"/>
    </ligandPart>
</feature>
<dbReference type="EMBL" id="PQFF01000189">
    <property type="protein sequence ID" value="RHZ76172.1"/>
    <property type="molecule type" value="Genomic_DNA"/>
</dbReference>
<evidence type="ECO:0000256" key="8">
    <source>
        <dbReference type="ARBA" id="ARBA00022723"/>
    </source>
</evidence>
<evidence type="ECO:0000256" key="9">
    <source>
        <dbReference type="ARBA" id="ARBA00022827"/>
    </source>
</evidence>
<comment type="caution">
    <text evidence="23">The sequence shown here is derived from an EMBL/GenBank/DDBJ whole genome shotgun (WGS) entry which is preliminary data.</text>
</comment>
<keyword evidence="9 19" id="KW-0274">FAD</keyword>
<dbReference type="FunFam" id="3.30.465.10:FF:000004">
    <property type="entry name" value="Xanthine dehydrogenase/oxidase"/>
    <property type="match status" value="1"/>
</dbReference>
<dbReference type="FunFam" id="3.30.365.10:FF:000002">
    <property type="entry name" value="Xanthine dehydrogenase oxidase"/>
    <property type="match status" value="1"/>
</dbReference>
<keyword evidence="11 20" id="KW-0408">Iron</keyword>
<dbReference type="SUPFAM" id="SSF47741">
    <property type="entry name" value="CO dehydrogenase ISP C-domain like"/>
    <property type="match status" value="1"/>
</dbReference>
<keyword evidence="24" id="KW-1185">Reference proteome</keyword>
<dbReference type="InterPro" id="IPR046867">
    <property type="entry name" value="AldOxase/xan_DH_MoCoBD2"/>
</dbReference>
<dbReference type="Gene3D" id="3.30.465.10">
    <property type="match status" value="1"/>
</dbReference>
<dbReference type="InterPro" id="IPR036010">
    <property type="entry name" value="2Fe-2S_ferredoxin-like_sf"/>
</dbReference>
<evidence type="ECO:0000256" key="1">
    <source>
        <dbReference type="ARBA" id="ARBA00001974"/>
    </source>
</evidence>
<feature type="binding site" evidence="20">
    <location>
        <position position="59"/>
    </location>
    <ligand>
        <name>[2Fe-2S] cluster</name>
        <dbReference type="ChEBI" id="CHEBI:190135"/>
        <label>1</label>
    </ligand>
</feature>
<feature type="binding site" evidence="20">
    <location>
        <position position="126"/>
    </location>
    <ligand>
        <name>[2Fe-2S] cluster</name>
        <dbReference type="ChEBI" id="CHEBI:190135"/>
        <label>2</label>
    </ligand>
</feature>
<keyword evidence="13" id="KW-0520">NAD</keyword>
<dbReference type="FunFam" id="3.90.1170.50:FF:000001">
    <property type="entry name" value="Aldehyde oxidase 1"/>
    <property type="match status" value="1"/>
</dbReference>
<keyword evidence="7 20" id="KW-0001">2Fe-2S</keyword>
<dbReference type="InterPro" id="IPR001041">
    <property type="entry name" value="2Fe-2S_ferredoxin-type"/>
</dbReference>
<evidence type="ECO:0000256" key="15">
    <source>
        <dbReference type="ARBA" id="ARBA00034078"/>
    </source>
</evidence>
<dbReference type="FunFam" id="3.10.20.30:FF:000015">
    <property type="entry name" value="Aldehyde oxidase 1"/>
    <property type="match status" value="1"/>
</dbReference>
<dbReference type="InterPro" id="IPR016208">
    <property type="entry name" value="Ald_Oxase/xanthine_DH-like"/>
</dbReference>
<organism evidence="23 24">
    <name type="scientific">Diversispora epigaea</name>
    <dbReference type="NCBI Taxonomy" id="1348612"/>
    <lineage>
        <taxon>Eukaryota</taxon>
        <taxon>Fungi</taxon>
        <taxon>Fungi incertae sedis</taxon>
        <taxon>Mucoromycota</taxon>
        <taxon>Glomeromycotina</taxon>
        <taxon>Glomeromycetes</taxon>
        <taxon>Diversisporales</taxon>
        <taxon>Diversisporaceae</taxon>
        <taxon>Diversispora</taxon>
    </lineage>
</organism>
<dbReference type="FunFam" id="3.30.365.10:FF:000001">
    <property type="entry name" value="Xanthine dehydrogenase oxidase"/>
    <property type="match status" value="1"/>
</dbReference>
<feature type="binding site" evidence="20">
    <location>
        <position position="62"/>
    </location>
    <ligand>
        <name>[2Fe-2S] cluster</name>
        <dbReference type="ChEBI" id="CHEBI:190135"/>
        <label>1</label>
    </ligand>
</feature>
<evidence type="ECO:0000256" key="18">
    <source>
        <dbReference type="PIRSR" id="PIRSR000127-1"/>
    </source>
</evidence>
<dbReference type="GO" id="GO:0005506">
    <property type="term" value="F:iron ion binding"/>
    <property type="evidence" value="ECO:0007669"/>
    <property type="project" value="InterPro"/>
</dbReference>
<dbReference type="SUPFAM" id="SSF56003">
    <property type="entry name" value="Molybdenum cofactor-binding domain"/>
    <property type="match status" value="1"/>
</dbReference>
<dbReference type="Pfam" id="PF03450">
    <property type="entry name" value="CO_deh_flav_C"/>
    <property type="match status" value="1"/>
</dbReference>
<feature type="binding site" evidence="20">
    <location>
        <position position="160"/>
    </location>
    <ligand>
        <name>[2Fe-2S] cluster</name>
        <dbReference type="ChEBI" id="CHEBI:190135"/>
        <label>2</label>
    </ligand>
</feature>
<evidence type="ECO:0000259" key="22">
    <source>
        <dbReference type="PROSITE" id="PS51387"/>
    </source>
</evidence>
<dbReference type="PROSITE" id="PS00559">
    <property type="entry name" value="MOLYBDOPTERIN_EUK"/>
    <property type="match status" value="1"/>
</dbReference>
<dbReference type="FunFam" id="3.30.365.10:FF:000003">
    <property type="entry name" value="Aldehyde oxidase 1"/>
    <property type="match status" value="1"/>
</dbReference>
<dbReference type="CDD" id="cd00207">
    <property type="entry name" value="fer2"/>
    <property type="match status" value="1"/>
</dbReference>
<keyword evidence="8 20" id="KW-0479">Metal-binding</keyword>
<dbReference type="GO" id="GO:0051537">
    <property type="term" value="F:2 iron, 2 sulfur cluster binding"/>
    <property type="evidence" value="ECO:0007669"/>
    <property type="project" value="UniProtKB-KW"/>
</dbReference>
<accession>A0A397IMW1</accession>
<feature type="binding site" evidence="19">
    <location>
        <position position="827"/>
    </location>
    <ligand>
        <name>substrate</name>
    </ligand>
</feature>
<dbReference type="InterPro" id="IPR002346">
    <property type="entry name" value="Mopterin_DH_FAD-bd"/>
</dbReference>
<evidence type="ECO:0000256" key="20">
    <source>
        <dbReference type="PIRSR" id="PIRSR000127-3"/>
    </source>
</evidence>
<comment type="cofactor">
    <cofactor evidence="20">
        <name>[2Fe-2S] cluster</name>
        <dbReference type="ChEBI" id="CHEBI:190135"/>
    </cofactor>
    <text evidence="20">Binds 2 [2Fe-2S] clusters.</text>
</comment>
<dbReference type="GO" id="GO:0006145">
    <property type="term" value="P:purine nucleobase catabolic process"/>
    <property type="evidence" value="ECO:0007669"/>
    <property type="project" value="UniProtKB-ARBA"/>
</dbReference>
<dbReference type="SUPFAM" id="SSF55447">
    <property type="entry name" value="CO dehydrogenase flavoprotein C-terminal domain-like"/>
    <property type="match status" value="1"/>
</dbReference>
<dbReference type="InterPro" id="IPR036683">
    <property type="entry name" value="CO_DH_flav_C_dom_sf"/>
</dbReference>
<dbReference type="Proteomes" id="UP000266861">
    <property type="component" value="Unassembled WGS sequence"/>
</dbReference>
<dbReference type="Pfam" id="PF00111">
    <property type="entry name" value="Fer2"/>
    <property type="match status" value="1"/>
</dbReference>
<dbReference type="Pfam" id="PF01315">
    <property type="entry name" value="Ald_Xan_dh_C"/>
    <property type="match status" value="1"/>
</dbReference>
<evidence type="ECO:0000259" key="21">
    <source>
        <dbReference type="PROSITE" id="PS51085"/>
    </source>
</evidence>
<evidence type="ECO:0000256" key="10">
    <source>
        <dbReference type="ARBA" id="ARBA00023002"/>
    </source>
</evidence>
<dbReference type="Gene3D" id="3.30.390.50">
    <property type="entry name" value="CO dehydrogenase flavoprotein, C-terminal domain"/>
    <property type="match status" value="1"/>
</dbReference>
<dbReference type="Pfam" id="PF02738">
    <property type="entry name" value="MoCoBD_1"/>
    <property type="match status" value="1"/>
</dbReference>
<dbReference type="InterPro" id="IPR000674">
    <property type="entry name" value="Ald_Oxase/Xan_DH_a/b"/>
</dbReference>
<evidence type="ECO:0000256" key="4">
    <source>
        <dbReference type="ARBA" id="ARBA00013123"/>
    </source>
</evidence>
<feature type="active site" description="Proton acceptor" evidence="18">
    <location>
        <position position="1287"/>
    </location>
</feature>
<evidence type="ECO:0000313" key="23">
    <source>
        <dbReference type="EMBL" id="RHZ76172.1"/>
    </source>
</evidence>
<evidence type="ECO:0000256" key="13">
    <source>
        <dbReference type="ARBA" id="ARBA00023027"/>
    </source>
</evidence>
<evidence type="ECO:0000256" key="5">
    <source>
        <dbReference type="ARBA" id="ARBA00022505"/>
    </source>
</evidence>
<feature type="domain" description="2Fe-2S ferredoxin-type" evidence="21">
    <location>
        <begin position="16"/>
        <end position="102"/>
    </location>
</feature>
<dbReference type="EC" id="1.17.1.4" evidence="4"/>
<sequence length="1355" mass="151262">MIPSEKVVPGDIEFSSKLAFYLNGTRIEINNPDPDTTLLQYVRSIGLTGTKLGCAEGGCGACTVMISSYELKSRKISHYSVNACLLPLCSVEGKHVITIEGIGNVKYPHPVQERIALLHGSQCGFCTPGIAMSLYVLLRNNPYPTEEEIEECFDGNLCRCTGYRPILDAAKTFAKPSSHQNNYEKEEKIIANDNLEDNKNVTCGRADCCKLRIDANGKIGSNKFPKVKFKEYDPSQELIFPPSLMNYIPVALNFSGRKTMWFRPINLNQLFYLKSKYPEAKLISGNTEVGIETKFKKMDYNVRIFVGDILELKTWEFQEDGLLIGANISLTKFQTILRDACKHYKSYQTQVFKALLFNLRWFAGNQIRNVATPAGNIVTGSPISDLNPIFLSTQTKFILTSLSSSSSSSKNSRDILATSFWTGYRQNCLDRIEILEKIFIPCSKLGQYVRAYKQAKRRDDDIAIVNSGLSIILDEKSIVQEASFAFGGMSGLCVRAPISENFVLGKFWGDEKVFMALLNKLSEELQLSFSSPGGMVAYRKSLVSGFMYKFWYDVSKCVGIKTSVSDEEVENFVGIIERQVSKGVQLIGQPNEDKKIVGKSIPAISALKQVTGEAIYVDDLPKQYGELYGALVLSQKAHAKIIKIDASIALEKSGVKGFFTAKDVPGDNKWGAVFRDEEIFASEEVHCVGQVIGLIVADTQAIAQEATNLVKVEYEVLPHILTIEEAIEKNSFYHIERRLSTGDVEKGFQEADFIFEGETRIGGQEHFYLETNAALVIPKPEDNEFEIHSSTQAPTAVQKDCASMLGIAANKVVCRVKRIGGGFGGKETRSIPLPLVLAVGAWHLKKPIRCMLDRDEDIIISGQRHPYLGRWKVGVSKEGKLLAYDLQLYGNMGWSCDLSLGVLERAITHVDNCYYCPNVRIIGKLCKTNIHSNTAFRGFGGPQGMMITENMMSEISDRLRIDPIEIREKNYYLEGQKTHFNQILTDWHIPALHQQIMELSDYVNRRKKVDDFNSKNKWRKRGLALIPTKFGLSFTVLHLNQAAALVHIYTDGSVLVSHGGVEMGQGLHTKMLQIAAETLDIPLENVHLMETATNLVINTSPTAASVSSDINGFAVFNACQTLSERLKPYREKMPGKSFKEIVLTAYLDRVNLSANGFYKTPDISHNWDKNEGQAFYYFTTGIACTEVEVDILTGDHTVIRTDLVMDIGRSLNYAIDVGQIEGAFVQGVGWCTIEETLHFPTGHIFTKGPGNYKIPGFRDIPQDFRIYTFNGKYSNLKTIHSSKGVGEPPLFLGSSVFFAIRDAIKAFRLANNNHKAVILCSPATPERIRLACEDEIVKKAHVQKKDDEKEWILAV</sequence>
<dbReference type="InterPro" id="IPR016166">
    <property type="entry name" value="FAD-bd_PCMH"/>
</dbReference>
<name>A0A397IMW1_9GLOM</name>
<dbReference type="InterPro" id="IPR008274">
    <property type="entry name" value="AldOxase/xan_DH_MoCoBD1"/>
</dbReference>
<evidence type="ECO:0000256" key="3">
    <source>
        <dbReference type="ARBA" id="ARBA00006849"/>
    </source>
</evidence>
<feature type="binding site" evidence="19">
    <location>
        <position position="385"/>
    </location>
    <ligand>
        <name>FAD</name>
        <dbReference type="ChEBI" id="CHEBI:57692"/>
    </ligand>
</feature>
<feature type="binding site" evidence="19">
    <location>
        <position position="453"/>
    </location>
    <ligand>
        <name>FAD</name>
        <dbReference type="ChEBI" id="CHEBI:57692"/>
    </ligand>
</feature>
<dbReference type="SUPFAM" id="SSF54292">
    <property type="entry name" value="2Fe-2S ferredoxin-like"/>
    <property type="match status" value="1"/>
</dbReference>
<dbReference type="PROSITE" id="PS51387">
    <property type="entry name" value="FAD_PCMH"/>
    <property type="match status" value="1"/>
</dbReference>
<evidence type="ECO:0000256" key="2">
    <source>
        <dbReference type="ARBA" id="ARBA00004275"/>
    </source>
</evidence>
<comment type="cofactor">
    <cofactor evidence="20">
        <name>Mo-molybdopterin</name>
        <dbReference type="ChEBI" id="CHEBI:71302"/>
    </cofactor>
    <text evidence="20">Binds 1 Mo-molybdopterin (Mo-MPT) cofactor per subunit.</text>
</comment>
<keyword evidence="6" id="KW-0285">Flavoprotein</keyword>
<dbReference type="Pfam" id="PF01799">
    <property type="entry name" value="Fer2_2"/>
    <property type="match status" value="1"/>
</dbReference>
<dbReference type="InterPro" id="IPR022407">
    <property type="entry name" value="OxRdtase_Mopterin_BS"/>
</dbReference>
<keyword evidence="14" id="KW-0576">Peroxisome</keyword>
<dbReference type="FunFam" id="3.30.365.10:FF:000004">
    <property type="entry name" value="Xanthine dehydrogenase oxidase"/>
    <property type="match status" value="1"/>
</dbReference>
<feature type="binding site" evidence="19">
    <location>
        <begin position="282"/>
        <end position="289"/>
    </location>
    <ligand>
        <name>FAD</name>
        <dbReference type="ChEBI" id="CHEBI:57692"/>
    </ligand>
</feature>
<feature type="binding site" evidence="19">
    <location>
        <position position="362"/>
    </location>
    <ligand>
        <name>FAD</name>
        <dbReference type="ChEBI" id="CHEBI:57692"/>
    </ligand>
</feature>
<comment type="cofactor">
    <cofactor evidence="15">
        <name>[2Fe-2S] cluster</name>
        <dbReference type="ChEBI" id="CHEBI:190135"/>
    </cofactor>
</comment>
<dbReference type="GO" id="GO:0043546">
    <property type="term" value="F:molybdopterin cofactor binding"/>
    <property type="evidence" value="ECO:0007669"/>
    <property type="project" value="InterPro"/>
</dbReference>
<keyword evidence="12 20" id="KW-0411">Iron-sulfur</keyword>
<feature type="binding site" evidence="20">
    <location>
        <position position="937"/>
    </location>
    <ligand>
        <name>Mo-molybdopterin</name>
        <dbReference type="ChEBI" id="CHEBI:71302"/>
    </ligand>
    <ligandPart>
        <name>Mo</name>
        <dbReference type="ChEBI" id="CHEBI:28685"/>
    </ligandPart>
</feature>
<dbReference type="SUPFAM" id="SSF54665">
    <property type="entry name" value="CO dehydrogenase molybdoprotein N-domain-like"/>
    <property type="match status" value="1"/>
</dbReference>
<dbReference type="Gene3D" id="1.10.150.120">
    <property type="entry name" value="[2Fe-2S]-binding domain"/>
    <property type="match status" value="1"/>
</dbReference>
<evidence type="ECO:0000256" key="11">
    <source>
        <dbReference type="ARBA" id="ARBA00023004"/>
    </source>
</evidence>
<keyword evidence="5 20" id="KW-0500">Molybdenum</keyword>
<dbReference type="InterPro" id="IPR036884">
    <property type="entry name" value="2Fe-2S-bd_dom_sf"/>
</dbReference>
<feature type="binding site" evidence="20">
    <location>
        <position position="823"/>
    </location>
    <ligand>
        <name>Mo-molybdopterin</name>
        <dbReference type="ChEBI" id="CHEBI:71302"/>
    </ligand>
    <ligandPart>
        <name>Mo</name>
        <dbReference type="ChEBI" id="CHEBI:28685"/>
    </ligandPart>
</feature>
<dbReference type="PROSITE" id="PS51085">
    <property type="entry name" value="2FE2S_FER_2"/>
    <property type="match status" value="1"/>
</dbReference>
<dbReference type="InterPro" id="IPR016169">
    <property type="entry name" value="FAD-bd_PCMH_sub2"/>
</dbReference>
<feature type="binding site" evidence="20">
    <location>
        <position position="54"/>
    </location>
    <ligand>
        <name>[2Fe-2S] cluster</name>
        <dbReference type="ChEBI" id="CHEBI:190135"/>
        <label>1</label>
    </ligand>
</feature>
<dbReference type="PANTHER" id="PTHR45444:SF3">
    <property type="entry name" value="XANTHINE DEHYDROGENASE"/>
    <property type="match status" value="1"/>
</dbReference>
<dbReference type="GO" id="GO:0071949">
    <property type="term" value="F:FAD binding"/>
    <property type="evidence" value="ECO:0007669"/>
    <property type="project" value="InterPro"/>
</dbReference>
<dbReference type="InterPro" id="IPR012675">
    <property type="entry name" value="Beta-grasp_dom_sf"/>
</dbReference>
<comment type="subcellular location">
    <subcellularLocation>
        <location evidence="2">Peroxisome</location>
    </subcellularLocation>
</comment>
<dbReference type="STRING" id="1348612.A0A397IMW1"/>
<dbReference type="Gene3D" id="3.30.43.10">
    <property type="entry name" value="Uridine Diphospho-n-acetylenolpyruvylglucosamine Reductase, domain 2"/>
    <property type="match status" value="1"/>
</dbReference>
<dbReference type="PANTHER" id="PTHR45444">
    <property type="entry name" value="XANTHINE DEHYDROGENASE"/>
    <property type="match status" value="1"/>
</dbReference>
<feature type="binding site" evidence="20">
    <location>
        <position position="123"/>
    </location>
    <ligand>
        <name>[2Fe-2S] cluster</name>
        <dbReference type="ChEBI" id="CHEBI:190135"/>
        <label>2</label>
    </ligand>
</feature>
<dbReference type="InterPro" id="IPR036856">
    <property type="entry name" value="Ald_Oxase/Xan_DH_a/b_sf"/>
</dbReference>
<protein>
    <recommendedName>
        <fullName evidence="4">xanthine dehydrogenase</fullName>
        <ecNumber evidence="4">1.17.1.4</ecNumber>
    </recommendedName>
</protein>
<dbReference type="InterPro" id="IPR037165">
    <property type="entry name" value="AldOxase/xan_DH_Mopterin-bd_sf"/>
</dbReference>
<evidence type="ECO:0000313" key="24">
    <source>
        <dbReference type="Proteomes" id="UP000266861"/>
    </source>
</evidence>
<dbReference type="SMART" id="SM01008">
    <property type="entry name" value="Ald_Xan_dh_C"/>
    <property type="match status" value="1"/>
</dbReference>
<dbReference type="PIRSF" id="PIRSF000127">
    <property type="entry name" value="Xanthine_DH"/>
    <property type="match status" value="1"/>
</dbReference>
<dbReference type="InterPro" id="IPR006058">
    <property type="entry name" value="2Fe2S_fd_BS"/>
</dbReference>
<evidence type="ECO:0000256" key="19">
    <source>
        <dbReference type="PIRSR" id="PIRSR000127-2"/>
    </source>
</evidence>
<evidence type="ECO:0000256" key="7">
    <source>
        <dbReference type="ARBA" id="ARBA00022714"/>
    </source>
</evidence>
<evidence type="ECO:0000256" key="17">
    <source>
        <dbReference type="ARBA" id="ARBA00049517"/>
    </source>
</evidence>
<proteinExistence type="inferred from homology"/>
<feature type="domain" description="FAD-binding PCMH-type" evidence="22">
    <location>
        <begin position="254"/>
        <end position="445"/>
    </location>
</feature>
<dbReference type="InterPro" id="IPR002888">
    <property type="entry name" value="2Fe-2S-bd"/>
</dbReference>
<dbReference type="GO" id="GO:0004854">
    <property type="term" value="F:xanthine dehydrogenase activity"/>
    <property type="evidence" value="ECO:0007669"/>
    <property type="project" value="UniProtKB-EC"/>
</dbReference>
<dbReference type="OrthoDB" id="8300278at2759"/>
<evidence type="ECO:0000256" key="12">
    <source>
        <dbReference type="ARBA" id="ARBA00023014"/>
    </source>
</evidence>
<comment type="cofactor">
    <cofactor evidence="1 19">
        <name>FAD</name>
        <dbReference type="ChEBI" id="CHEBI:57692"/>
    </cofactor>
</comment>
<feature type="binding site" evidence="20">
    <location>
        <position position="792"/>
    </location>
    <ligand>
        <name>Mo-molybdopterin</name>
        <dbReference type="ChEBI" id="CHEBI:71302"/>
    </ligand>
    <ligandPart>
        <name>Mo</name>
        <dbReference type="ChEBI" id="CHEBI:28685"/>
    </ligandPart>
</feature>